<dbReference type="PROSITE" id="PS51257">
    <property type="entry name" value="PROKAR_LIPOPROTEIN"/>
    <property type="match status" value="1"/>
</dbReference>
<sequence>MVRPPARLLGAVLAGSLAVALGACAPGSGGEDKAAAPTTVNWSGFRGKTLTYVYFTDGPDEQATRERIAAFEQETGAKVNLQLVPFSDLEKTLQARVSGSSVPEVARVQDWHPYADALVDFTRYFGKDYPNEFIPGEAKASDDGQGHMYAVPSDLTMNGPLINVDAFNRAGVPVPAAGSTWTWDQMVADARKVAEANHMESALAIDKSGHRVSTVLSQFGTTMIGQNGQEALDSGKAARALGALTDLMKSGVMSKDFWLESGTRYKGANDMFLAQAVPVYISGNWQVAQFAKNARFTWAAVPNPCQERCGGFPGGKYMVAFKNSANPDLAAAFVQWMNRTENQRALDRQSGWMPTRKDLTATGIDYPQRAADMKVFLDDVAKTPEDTYAAEASPAFTGSASFLVAEIAKVTAGQEDVNTAVSNVKQQVAKLVRETTR</sequence>
<protein>
    <submittedName>
        <fullName evidence="2">Sugar ABC transporter substrate-binding protein</fullName>
    </submittedName>
</protein>
<keyword evidence="3" id="KW-1185">Reference proteome</keyword>
<dbReference type="Proteomes" id="UP000298860">
    <property type="component" value="Unassembled WGS sequence"/>
</dbReference>
<name>A0A4D4J5F0_9PSEU</name>
<accession>A0A4D4J5F0</accession>
<dbReference type="RefSeq" id="WP_137814819.1">
    <property type="nucleotide sequence ID" value="NZ_BJFL01000017.1"/>
</dbReference>
<dbReference type="InterPro" id="IPR006059">
    <property type="entry name" value="SBP"/>
</dbReference>
<dbReference type="EMBL" id="BJFL01000017">
    <property type="protein sequence ID" value="GDY31761.1"/>
    <property type="molecule type" value="Genomic_DNA"/>
</dbReference>
<feature type="chain" id="PRO_5020240740" evidence="1">
    <location>
        <begin position="26"/>
        <end position="437"/>
    </location>
</feature>
<evidence type="ECO:0000256" key="1">
    <source>
        <dbReference type="SAM" id="SignalP"/>
    </source>
</evidence>
<dbReference type="AlphaFoldDB" id="A0A4D4J5F0"/>
<dbReference type="OrthoDB" id="3561718at2"/>
<reference evidence="3" key="1">
    <citation type="submission" date="2019-04" db="EMBL/GenBank/DDBJ databases">
        <title>Draft genome sequence of Pseudonocardiaceae bacterium SL3-2-4.</title>
        <authorList>
            <person name="Ningsih F."/>
            <person name="Yokota A."/>
            <person name="Sakai Y."/>
            <person name="Nanatani K."/>
            <person name="Yabe S."/>
            <person name="Oetari A."/>
            <person name="Sjamsuridzal W."/>
        </authorList>
    </citation>
    <scope>NUCLEOTIDE SEQUENCE [LARGE SCALE GENOMIC DNA]</scope>
    <source>
        <strain evidence="3">SL3-2-4</strain>
    </source>
</reference>
<dbReference type="Pfam" id="PF13416">
    <property type="entry name" value="SBP_bac_8"/>
    <property type="match status" value="1"/>
</dbReference>
<evidence type="ECO:0000313" key="3">
    <source>
        <dbReference type="Proteomes" id="UP000298860"/>
    </source>
</evidence>
<proteinExistence type="predicted"/>
<dbReference type="PANTHER" id="PTHR43649:SF12">
    <property type="entry name" value="DIACETYLCHITOBIOSE BINDING PROTEIN DASA"/>
    <property type="match status" value="1"/>
</dbReference>
<evidence type="ECO:0000313" key="2">
    <source>
        <dbReference type="EMBL" id="GDY31761.1"/>
    </source>
</evidence>
<organism evidence="2 3">
    <name type="scientific">Gandjariella thermophila</name>
    <dbReference type="NCBI Taxonomy" id="1931992"/>
    <lineage>
        <taxon>Bacteria</taxon>
        <taxon>Bacillati</taxon>
        <taxon>Actinomycetota</taxon>
        <taxon>Actinomycetes</taxon>
        <taxon>Pseudonocardiales</taxon>
        <taxon>Pseudonocardiaceae</taxon>
        <taxon>Gandjariella</taxon>
    </lineage>
</organism>
<keyword evidence="1" id="KW-0732">Signal</keyword>
<dbReference type="InterPro" id="IPR050490">
    <property type="entry name" value="Bact_solute-bd_prot1"/>
</dbReference>
<dbReference type="SUPFAM" id="SSF53850">
    <property type="entry name" value="Periplasmic binding protein-like II"/>
    <property type="match status" value="1"/>
</dbReference>
<dbReference type="Gene3D" id="3.40.190.10">
    <property type="entry name" value="Periplasmic binding protein-like II"/>
    <property type="match status" value="1"/>
</dbReference>
<dbReference type="PANTHER" id="PTHR43649">
    <property type="entry name" value="ARABINOSE-BINDING PROTEIN-RELATED"/>
    <property type="match status" value="1"/>
</dbReference>
<comment type="caution">
    <text evidence="2">The sequence shown here is derived from an EMBL/GenBank/DDBJ whole genome shotgun (WGS) entry which is preliminary data.</text>
</comment>
<feature type="signal peptide" evidence="1">
    <location>
        <begin position="1"/>
        <end position="25"/>
    </location>
</feature>
<gene>
    <name evidence="2" type="ORF">GTS_33940</name>
</gene>